<gene>
    <name evidence="8" type="ORF">METZ01_LOCUS146173</name>
</gene>
<dbReference type="NCBIfam" id="TIGR00878">
    <property type="entry name" value="purM"/>
    <property type="match status" value="1"/>
</dbReference>
<dbReference type="InterPro" id="IPR036921">
    <property type="entry name" value="PurM-like_N_sf"/>
</dbReference>
<dbReference type="Pfam" id="PF00586">
    <property type="entry name" value="AIRS"/>
    <property type="match status" value="1"/>
</dbReference>
<evidence type="ECO:0000259" key="6">
    <source>
        <dbReference type="Pfam" id="PF00586"/>
    </source>
</evidence>
<evidence type="ECO:0000256" key="3">
    <source>
        <dbReference type="ARBA" id="ARBA00022598"/>
    </source>
</evidence>
<dbReference type="InterPro" id="IPR004733">
    <property type="entry name" value="PurM_cligase"/>
</dbReference>
<keyword evidence="5" id="KW-0067">ATP-binding</keyword>
<evidence type="ECO:0000256" key="1">
    <source>
        <dbReference type="ARBA" id="ARBA00004686"/>
    </source>
</evidence>
<sequence length="367" mass="38065">MDYASSGVDIDAEGRAIASLVDALGSSVRAPGQKGAPVPLPGGFGGIVEFGDSRLALATDGVGSKLQLASQLGWLQGVGIDCIAMNVNDLICVGAEPLAFVDYIAVPETDPKVHSALGSSLADGCRLARVTLAGGETATLPGIVTELDLSGTALGWFPAGHAITGDGLESGDVLIGLPSSGIHSNGYSLVRAVLGRSGAPLEGTAPFDVGDDGRITRWAGDEKVTLGEVLLNPTRIYVDPLVDLVLACREEKGPCSSGDLKAMAHITGGGLSNLLRLHDSLGWHIDDPLPVHPEFSWIADVGSVGSKEMHRTFNMGMGMVLAVSEDAAEAVAQWLSERLPGTRRVGSVNDDGRRVTHADSSIVFEHY</sequence>
<dbReference type="SUPFAM" id="SSF56042">
    <property type="entry name" value="PurM C-terminal domain-like"/>
    <property type="match status" value="1"/>
</dbReference>
<dbReference type="Gene3D" id="3.90.650.10">
    <property type="entry name" value="PurM-like C-terminal domain"/>
    <property type="match status" value="1"/>
</dbReference>
<evidence type="ECO:0000256" key="4">
    <source>
        <dbReference type="ARBA" id="ARBA00022741"/>
    </source>
</evidence>
<comment type="pathway">
    <text evidence="1">Purine metabolism; IMP biosynthesis via de novo pathway; 5-amino-1-(5-phospho-D-ribosyl)imidazole from N(2)-formyl-N(1)-(5-phospho-D-ribosyl)glycinamide: step 2/2.</text>
</comment>
<dbReference type="GO" id="GO:0005829">
    <property type="term" value="C:cytosol"/>
    <property type="evidence" value="ECO:0007669"/>
    <property type="project" value="TreeGrafter"/>
</dbReference>
<dbReference type="Gene3D" id="3.30.1330.10">
    <property type="entry name" value="PurM-like, N-terminal domain"/>
    <property type="match status" value="1"/>
</dbReference>
<keyword evidence="3" id="KW-0436">Ligase</keyword>
<dbReference type="GO" id="GO:0006189">
    <property type="term" value="P:'de novo' IMP biosynthetic process"/>
    <property type="evidence" value="ECO:0007669"/>
    <property type="project" value="UniProtKB-UniPathway"/>
</dbReference>
<feature type="domain" description="PurM-like C-terminal" evidence="7">
    <location>
        <begin position="170"/>
        <end position="353"/>
    </location>
</feature>
<dbReference type="InterPro" id="IPR010918">
    <property type="entry name" value="PurM-like_C_dom"/>
</dbReference>
<keyword evidence="4" id="KW-0547">Nucleotide-binding</keyword>
<accession>A0A381ZVY6</accession>
<evidence type="ECO:0000256" key="2">
    <source>
        <dbReference type="ARBA" id="ARBA00013047"/>
    </source>
</evidence>
<evidence type="ECO:0000256" key="5">
    <source>
        <dbReference type="ARBA" id="ARBA00022840"/>
    </source>
</evidence>
<reference evidence="8" key="1">
    <citation type="submission" date="2018-05" db="EMBL/GenBank/DDBJ databases">
        <authorList>
            <person name="Lanie J.A."/>
            <person name="Ng W.-L."/>
            <person name="Kazmierczak K.M."/>
            <person name="Andrzejewski T.M."/>
            <person name="Davidsen T.M."/>
            <person name="Wayne K.J."/>
            <person name="Tettelin H."/>
            <person name="Glass J.I."/>
            <person name="Rusch D."/>
            <person name="Podicherti R."/>
            <person name="Tsui H.-C.T."/>
            <person name="Winkler M.E."/>
        </authorList>
    </citation>
    <scope>NUCLEOTIDE SEQUENCE</scope>
</reference>
<proteinExistence type="inferred from homology"/>
<dbReference type="HAMAP" id="MF_00741">
    <property type="entry name" value="AIRS"/>
    <property type="match status" value="1"/>
</dbReference>
<organism evidence="8">
    <name type="scientific">marine metagenome</name>
    <dbReference type="NCBI Taxonomy" id="408172"/>
    <lineage>
        <taxon>unclassified sequences</taxon>
        <taxon>metagenomes</taxon>
        <taxon>ecological metagenomes</taxon>
    </lineage>
</organism>
<dbReference type="GO" id="GO:0004637">
    <property type="term" value="F:phosphoribosylamine-glycine ligase activity"/>
    <property type="evidence" value="ECO:0007669"/>
    <property type="project" value="TreeGrafter"/>
</dbReference>
<dbReference type="InterPro" id="IPR036676">
    <property type="entry name" value="PurM-like_C_sf"/>
</dbReference>
<dbReference type="UniPathway" id="UPA00074">
    <property type="reaction ID" value="UER00129"/>
</dbReference>
<dbReference type="Pfam" id="PF02769">
    <property type="entry name" value="AIRS_C"/>
    <property type="match status" value="1"/>
</dbReference>
<feature type="domain" description="PurM-like N-terminal" evidence="6">
    <location>
        <begin position="47"/>
        <end position="156"/>
    </location>
</feature>
<dbReference type="InterPro" id="IPR016188">
    <property type="entry name" value="PurM-like_N"/>
</dbReference>
<evidence type="ECO:0000313" key="8">
    <source>
        <dbReference type="EMBL" id="SVA93319.1"/>
    </source>
</evidence>
<dbReference type="SUPFAM" id="SSF55326">
    <property type="entry name" value="PurM N-terminal domain-like"/>
    <property type="match status" value="1"/>
</dbReference>
<evidence type="ECO:0000259" key="7">
    <source>
        <dbReference type="Pfam" id="PF02769"/>
    </source>
</evidence>
<dbReference type="EC" id="6.3.3.1" evidence="2"/>
<dbReference type="GO" id="GO:0046084">
    <property type="term" value="P:adenine biosynthetic process"/>
    <property type="evidence" value="ECO:0007669"/>
    <property type="project" value="TreeGrafter"/>
</dbReference>
<dbReference type="PANTHER" id="PTHR10520">
    <property type="entry name" value="TRIFUNCTIONAL PURINE BIOSYNTHETIC PROTEIN ADENOSINE-3-RELATED"/>
    <property type="match status" value="1"/>
</dbReference>
<dbReference type="EMBL" id="UINC01022849">
    <property type="protein sequence ID" value="SVA93319.1"/>
    <property type="molecule type" value="Genomic_DNA"/>
</dbReference>
<dbReference type="GO" id="GO:0004641">
    <property type="term" value="F:phosphoribosylformylglycinamidine cyclo-ligase activity"/>
    <property type="evidence" value="ECO:0007669"/>
    <property type="project" value="UniProtKB-EC"/>
</dbReference>
<dbReference type="PANTHER" id="PTHR10520:SF12">
    <property type="entry name" value="TRIFUNCTIONAL PURINE BIOSYNTHETIC PROTEIN ADENOSINE-3"/>
    <property type="match status" value="1"/>
</dbReference>
<name>A0A381ZVY6_9ZZZZ</name>
<dbReference type="GO" id="GO:0005524">
    <property type="term" value="F:ATP binding"/>
    <property type="evidence" value="ECO:0007669"/>
    <property type="project" value="UniProtKB-KW"/>
</dbReference>
<dbReference type="AlphaFoldDB" id="A0A381ZVY6"/>
<dbReference type="CDD" id="cd02196">
    <property type="entry name" value="PurM"/>
    <property type="match status" value="1"/>
</dbReference>
<protein>
    <recommendedName>
        <fullName evidence="2">phosphoribosylformylglycinamidine cyclo-ligase</fullName>
        <ecNumber evidence="2">6.3.3.1</ecNumber>
    </recommendedName>
</protein>